<accession>A0ABN1E7L4</accession>
<evidence type="ECO:0000313" key="2">
    <source>
        <dbReference type="EMBL" id="GAA0559707.1"/>
    </source>
</evidence>
<name>A0ABN1E7L4_SACER</name>
<keyword evidence="3" id="KW-1185">Reference proteome</keyword>
<proteinExistence type="predicted"/>
<keyword evidence="1" id="KW-1133">Transmembrane helix</keyword>
<comment type="caution">
    <text evidence="2">The sequence shown here is derived from an EMBL/GenBank/DDBJ whole genome shotgun (WGS) entry which is preliminary data.</text>
</comment>
<evidence type="ECO:0000256" key="1">
    <source>
        <dbReference type="SAM" id="Phobius"/>
    </source>
</evidence>
<keyword evidence="1" id="KW-0812">Transmembrane</keyword>
<evidence type="ECO:0008006" key="4">
    <source>
        <dbReference type="Google" id="ProtNLM"/>
    </source>
</evidence>
<reference evidence="2 3" key="1">
    <citation type="journal article" date="2019" name="Int. J. Syst. Evol. Microbiol.">
        <title>The Global Catalogue of Microorganisms (GCM) 10K type strain sequencing project: providing services to taxonomists for standard genome sequencing and annotation.</title>
        <authorList>
            <consortium name="The Broad Institute Genomics Platform"/>
            <consortium name="The Broad Institute Genome Sequencing Center for Infectious Disease"/>
            <person name="Wu L."/>
            <person name="Ma J."/>
        </authorList>
    </citation>
    <scope>NUCLEOTIDE SEQUENCE [LARGE SCALE GENOMIC DNA]</scope>
    <source>
        <strain evidence="2 3">JCM 10303</strain>
    </source>
</reference>
<organism evidence="2 3">
    <name type="scientific">Saccharopolyspora erythraea</name>
    <name type="common">Streptomyces erythraeus</name>
    <dbReference type="NCBI Taxonomy" id="1836"/>
    <lineage>
        <taxon>Bacteria</taxon>
        <taxon>Bacillati</taxon>
        <taxon>Actinomycetota</taxon>
        <taxon>Actinomycetes</taxon>
        <taxon>Pseudonocardiales</taxon>
        <taxon>Pseudonocardiaceae</taxon>
        <taxon>Saccharopolyspora</taxon>
    </lineage>
</organism>
<keyword evidence="1" id="KW-0472">Membrane</keyword>
<sequence length="83" mass="8628">MVPLMALGIGVGALLGRLFGGSLLAEDIGLVIGFLVGGAIVRVVGKALNRDHDHHRFFGVPMRHCAWAGVALALAGVAIIVFR</sequence>
<gene>
    <name evidence="2" type="ORF">GCM10009533_66180</name>
</gene>
<dbReference type="Proteomes" id="UP001500729">
    <property type="component" value="Unassembled WGS sequence"/>
</dbReference>
<evidence type="ECO:0000313" key="3">
    <source>
        <dbReference type="Proteomes" id="UP001500729"/>
    </source>
</evidence>
<protein>
    <recommendedName>
        <fullName evidence="4">GlsB/YeaQ/YmgE family stress response membrane protein</fullName>
    </recommendedName>
</protein>
<feature type="transmembrane region" description="Helical" evidence="1">
    <location>
        <begin position="30"/>
        <end position="48"/>
    </location>
</feature>
<feature type="transmembrane region" description="Helical" evidence="1">
    <location>
        <begin position="60"/>
        <end position="82"/>
    </location>
</feature>
<dbReference type="EMBL" id="BAAAGS010000082">
    <property type="protein sequence ID" value="GAA0559707.1"/>
    <property type="molecule type" value="Genomic_DNA"/>
</dbReference>